<evidence type="ECO:0000313" key="3">
    <source>
        <dbReference type="Proteomes" id="UP000326759"/>
    </source>
</evidence>
<dbReference type="Pfam" id="PF01147">
    <property type="entry name" value="Crust_neurohorm"/>
    <property type="match status" value="1"/>
</dbReference>
<dbReference type="OrthoDB" id="6365952at2759"/>
<dbReference type="InterPro" id="IPR035957">
    <property type="entry name" value="Crust_neurohorm_sf"/>
</dbReference>
<dbReference type="PANTHER" id="PTHR35981">
    <property type="entry name" value="ION TRANSPORT PEPTIDE, ISOFORM C"/>
    <property type="match status" value="1"/>
</dbReference>
<reference evidence="2 3" key="1">
    <citation type="journal article" date="2019" name="PLoS Biol.">
        <title>Sex chromosomes control vertical transmission of feminizing Wolbachia symbionts in an isopod.</title>
        <authorList>
            <person name="Becking T."/>
            <person name="Chebbi M.A."/>
            <person name="Giraud I."/>
            <person name="Moumen B."/>
            <person name="Laverre T."/>
            <person name="Caubet Y."/>
            <person name="Peccoud J."/>
            <person name="Gilbert C."/>
            <person name="Cordaux R."/>
        </authorList>
    </citation>
    <scope>NUCLEOTIDE SEQUENCE [LARGE SCALE GENOMIC DNA]</scope>
    <source>
        <strain evidence="2">ANa2</strain>
        <tissue evidence="2">Whole body excluding digestive tract and cuticle</tissue>
    </source>
</reference>
<keyword evidence="3" id="KW-1185">Reference proteome</keyword>
<proteinExistence type="inferred from homology"/>
<sequence>FTALTILNSYISGINIPSLNSCIKRVVLCIFGKQQIINTKMPISSVAVCLVIFLSLAEIFECRGVDNLALEDFGSIGMKAKRRSSDSSCKGIYDREIFDRLERVCDDCYNLFRNSQTEFLHNRSIRKLPQRPYDERLYQRI</sequence>
<evidence type="ECO:0000256" key="1">
    <source>
        <dbReference type="ARBA" id="ARBA00005447"/>
    </source>
</evidence>
<accession>A0A5N5TA32</accession>
<gene>
    <name evidence="2" type="primary">CHH_1</name>
    <name evidence="2" type="ORF">Anas_13970</name>
</gene>
<name>A0A5N5TA32_9CRUS</name>
<comment type="caution">
    <text evidence="2">The sequence shown here is derived from an EMBL/GenBank/DDBJ whole genome shotgun (WGS) entry which is preliminary data.</text>
</comment>
<dbReference type="AlphaFoldDB" id="A0A5N5TA32"/>
<evidence type="ECO:0000313" key="2">
    <source>
        <dbReference type="EMBL" id="KAB7503332.1"/>
    </source>
</evidence>
<protein>
    <submittedName>
        <fullName evidence="2">Crustacean hyperglycemic hormone</fullName>
    </submittedName>
</protein>
<dbReference type="InterPro" id="IPR031098">
    <property type="entry name" value="Crust_neurohorm"/>
</dbReference>
<dbReference type="Gene3D" id="1.10.2010.10">
    <property type="entry name" value="Crustacean CHH/MIH/GIH neurohormone"/>
    <property type="match status" value="1"/>
</dbReference>
<organism evidence="2 3">
    <name type="scientific">Armadillidium nasatum</name>
    <dbReference type="NCBI Taxonomy" id="96803"/>
    <lineage>
        <taxon>Eukaryota</taxon>
        <taxon>Metazoa</taxon>
        <taxon>Ecdysozoa</taxon>
        <taxon>Arthropoda</taxon>
        <taxon>Crustacea</taxon>
        <taxon>Multicrustacea</taxon>
        <taxon>Malacostraca</taxon>
        <taxon>Eumalacostraca</taxon>
        <taxon>Peracarida</taxon>
        <taxon>Isopoda</taxon>
        <taxon>Oniscidea</taxon>
        <taxon>Crinocheta</taxon>
        <taxon>Armadillidiidae</taxon>
        <taxon>Armadillidium</taxon>
    </lineage>
</organism>
<dbReference type="GO" id="GO:0007623">
    <property type="term" value="P:circadian rhythm"/>
    <property type="evidence" value="ECO:0007669"/>
    <property type="project" value="TreeGrafter"/>
</dbReference>
<dbReference type="SUPFAM" id="SSF81778">
    <property type="entry name" value="Crustacean CHH/MIH/GIH neurohormone"/>
    <property type="match status" value="1"/>
</dbReference>
<dbReference type="Proteomes" id="UP000326759">
    <property type="component" value="Unassembled WGS sequence"/>
</dbReference>
<feature type="non-terminal residue" evidence="2">
    <location>
        <position position="1"/>
    </location>
</feature>
<dbReference type="PANTHER" id="PTHR35981:SF2">
    <property type="entry name" value="ION TRANSPORT PEPTIDE, ISOFORM C"/>
    <property type="match status" value="1"/>
</dbReference>
<comment type="similarity">
    <text evidence="1">Belongs to the arthropod CHH/MIH/GIH/VIH hormone family.</text>
</comment>
<dbReference type="EMBL" id="SEYY01005360">
    <property type="protein sequence ID" value="KAB7503332.1"/>
    <property type="molecule type" value="Genomic_DNA"/>
</dbReference>